<keyword evidence="1" id="KW-0597">Phosphoprotein</keyword>
<sequence>MMRVVNILLVEDDSLDVIDVKRTLDKLAIVYNMKVARNGEEAIRLLHDKRSDSFTVKPDFIILDLNMPKMNGLELLQILRGSEDWKDIKIFILTTSEDSGDKRAAQQYGISGYIVKPLKFNSTGSMDAFNLMIDLMNMQN</sequence>
<organism evidence="3 4">
    <name type="scientific">Ohtaekwangia kribbensis</name>
    <dbReference type="NCBI Taxonomy" id="688913"/>
    <lineage>
        <taxon>Bacteria</taxon>
        <taxon>Pseudomonadati</taxon>
        <taxon>Bacteroidota</taxon>
        <taxon>Cytophagia</taxon>
        <taxon>Cytophagales</taxon>
        <taxon>Fulvivirgaceae</taxon>
        <taxon>Ohtaekwangia</taxon>
    </lineage>
</organism>
<evidence type="ECO:0000313" key="3">
    <source>
        <dbReference type="EMBL" id="MFD0999500.1"/>
    </source>
</evidence>
<dbReference type="RefSeq" id="WP_377578052.1">
    <property type="nucleotide sequence ID" value="NZ_JBHTKA010000001.1"/>
</dbReference>
<feature type="domain" description="Response regulatory" evidence="2">
    <location>
        <begin position="6"/>
        <end position="131"/>
    </location>
</feature>
<dbReference type="EMBL" id="JBHTKA010000001">
    <property type="protein sequence ID" value="MFD0999500.1"/>
    <property type="molecule type" value="Genomic_DNA"/>
</dbReference>
<evidence type="ECO:0000256" key="1">
    <source>
        <dbReference type="PROSITE-ProRule" id="PRU00169"/>
    </source>
</evidence>
<dbReference type="InterPro" id="IPR011006">
    <property type="entry name" value="CheY-like_superfamily"/>
</dbReference>
<dbReference type="SMART" id="SM00448">
    <property type="entry name" value="REC"/>
    <property type="match status" value="1"/>
</dbReference>
<name>A0ABW3K0I4_9BACT</name>
<reference evidence="4" key="1">
    <citation type="journal article" date="2019" name="Int. J. Syst. Evol. Microbiol.">
        <title>The Global Catalogue of Microorganisms (GCM) 10K type strain sequencing project: providing services to taxonomists for standard genome sequencing and annotation.</title>
        <authorList>
            <consortium name="The Broad Institute Genomics Platform"/>
            <consortium name="The Broad Institute Genome Sequencing Center for Infectious Disease"/>
            <person name="Wu L."/>
            <person name="Ma J."/>
        </authorList>
    </citation>
    <scope>NUCLEOTIDE SEQUENCE [LARGE SCALE GENOMIC DNA]</scope>
    <source>
        <strain evidence="4">CCUG 58938</strain>
    </source>
</reference>
<dbReference type="PROSITE" id="PS50110">
    <property type="entry name" value="RESPONSE_REGULATORY"/>
    <property type="match status" value="1"/>
</dbReference>
<gene>
    <name evidence="3" type="ORF">ACFQ21_09285</name>
</gene>
<evidence type="ECO:0000313" key="4">
    <source>
        <dbReference type="Proteomes" id="UP001597112"/>
    </source>
</evidence>
<comment type="caution">
    <text evidence="3">The sequence shown here is derived from an EMBL/GenBank/DDBJ whole genome shotgun (WGS) entry which is preliminary data.</text>
</comment>
<accession>A0ABW3K0I4</accession>
<dbReference type="InterPro" id="IPR052893">
    <property type="entry name" value="TCS_response_regulator"/>
</dbReference>
<dbReference type="PANTHER" id="PTHR44520:SF2">
    <property type="entry name" value="RESPONSE REGULATOR RCP1"/>
    <property type="match status" value="1"/>
</dbReference>
<dbReference type="InterPro" id="IPR001789">
    <property type="entry name" value="Sig_transdc_resp-reg_receiver"/>
</dbReference>
<protein>
    <submittedName>
        <fullName evidence="3">Response regulator</fullName>
    </submittedName>
</protein>
<dbReference type="Gene3D" id="3.40.50.2300">
    <property type="match status" value="1"/>
</dbReference>
<feature type="modified residue" description="4-aspartylphosphate" evidence="1">
    <location>
        <position position="64"/>
    </location>
</feature>
<dbReference type="PANTHER" id="PTHR44520">
    <property type="entry name" value="RESPONSE REGULATOR RCP1-RELATED"/>
    <property type="match status" value="1"/>
</dbReference>
<dbReference type="SUPFAM" id="SSF52172">
    <property type="entry name" value="CheY-like"/>
    <property type="match status" value="1"/>
</dbReference>
<dbReference type="Proteomes" id="UP001597112">
    <property type="component" value="Unassembled WGS sequence"/>
</dbReference>
<keyword evidence="4" id="KW-1185">Reference proteome</keyword>
<dbReference type="Pfam" id="PF00072">
    <property type="entry name" value="Response_reg"/>
    <property type="match status" value="1"/>
</dbReference>
<proteinExistence type="predicted"/>
<dbReference type="CDD" id="cd17557">
    <property type="entry name" value="REC_Rcp-like"/>
    <property type="match status" value="1"/>
</dbReference>
<evidence type="ECO:0000259" key="2">
    <source>
        <dbReference type="PROSITE" id="PS50110"/>
    </source>
</evidence>